<feature type="domain" description="Ig-like" evidence="7">
    <location>
        <begin position="25"/>
        <end position="123"/>
    </location>
</feature>
<evidence type="ECO:0000256" key="1">
    <source>
        <dbReference type="ARBA" id="ARBA00022729"/>
    </source>
</evidence>
<dbReference type="InterPro" id="IPR003006">
    <property type="entry name" value="Ig/MHC_CS"/>
</dbReference>
<keyword evidence="5" id="KW-1133">Transmembrane helix</keyword>
<dbReference type="InterPro" id="IPR007110">
    <property type="entry name" value="Ig-like_dom"/>
</dbReference>
<reference evidence="8" key="1">
    <citation type="journal article" date="2021" name="Genome Biol. Evol.">
        <title>A High-Quality Reference Genome for a Parasitic Bivalve with Doubly Uniparental Inheritance (Bivalvia: Unionida).</title>
        <authorList>
            <person name="Smith C.H."/>
        </authorList>
    </citation>
    <scope>NUCLEOTIDE SEQUENCE</scope>
    <source>
        <strain evidence="8">CHS0354</strain>
    </source>
</reference>
<dbReference type="SMART" id="SM00409">
    <property type="entry name" value="IG"/>
    <property type="match status" value="3"/>
</dbReference>
<dbReference type="PANTHER" id="PTHR44337:SF20">
    <property type="entry name" value="CARCINOEMBRYONIC ANTIGEN-RELATED CELL ADHESION MOLECULE 5-RELATED"/>
    <property type="match status" value="1"/>
</dbReference>
<evidence type="ECO:0000256" key="5">
    <source>
        <dbReference type="SAM" id="Phobius"/>
    </source>
</evidence>
<keyword evidence="1 6" id="KW-0732">Signal</keyword>
<evidence type="ECO:0000256" key="6">
    <source>
        <dbReference type="SAM" id="SignalP"/>
    </source>
</evidence>
<dbReference type="InterPro" id="IPR052598">
    <property type="entry name" value="IgSF_CEA-related"/>
</dbReference>
<proteinExistence type="predicted"/>
<feature type="domain" description="Ig-like" evidence="7">
    <location>
        <begin position="222"/>
        <end position="310"/>
    </location>
</feature>
<dbReference type="PROSITE" id="PS00290">
    <property type="entry name" value="IG_MHC"/>
    <property type="match status" value="1"/>
</dbReference>
<evidence type="ECO:0000259" key="7">
    <source>
        <dbReference type="PROSITE" id="PS50835"/>
    </source>
</evidence>
<reference evidence="8" key="2">
    <citation type="journal article" date="2021" name="Genome Biol. Evol.">
        <title>Developing a high-quality reference genome for a parasitic bivalve with doubly uniparental inheritance (Bivalvia: Unionida).</title>
        <authorList>
            <person name="Smith C.H."/>
        </authorList>
    </citation>
    <scope>NUCLEOTIDE SEQUENCE</scope>
    <source>
        <strain evidence="8">CHS0354</strain>
        <tissue evidence="8">Mantle</tissue>
    </source>
</reference>
<feature type="chain" id="PRO_5042022199" description="Ig-like domain-containing protein" evidence="6">
    <location>
        <begin position="19"/>
        <end position="360"/>
    </location>
</feature>
<feature type="domain" description="Ig-like" evidence="7">
    <location>
        <begin position="135"/>
        <end position="212"/>
    </location>
</feature>
<sequence>MNGFIVSIIVSYLAVSFGEDLMILPNLKQHWVIKGSTINITCIHNGTQSSQHYALSFWKSNSKLVSGNGVTIHNITVADTQDATRVIRRLVLTKSDVQFNDGVTYKCILGHNLSNILAEAVIEVRVLQKRKRLILSCNASGMNQSDTSFTVTTEWVLVLDGKEWFLQNSSKYTIFTANRTLEISYPVRQDAGEYRCILVFNKGNKLSEQKVHSPPINVYAYPNIETHDINKNLVPGDILKLQCTASGFPRPNITWKKDGKSLNQTNRIYPKEERLLIYIVEFNDTGEYECVASHSLLPQYDSAKMFVNITDAKSGGRGHMQDFPWIYVFFLLCLLHCGLYSQNYNSSQKELARTQERPRP</sequence>
<keyword evidence="5" id="KW-0812">Transmembrane</keyword>
<accession>A0AAE0SZN8</accession>
<dbReference type="PANTHER" id="PTHR44337">
    <property type="entry name" value="CARCINOEMBRYONIC ANTIGEN-RELATED CELL ADHESION MOLECULE 8"/>
    <property type="match status" value="1"/>
</dbReference>
<dbReference type="Pfam" id="PF13927">
    <property type="entry name" value="Ig_3"/>
    <property type="match status" value="1"/>
</dbReference>
<comment type="caution">
    <text evidence="8">The sequence shown here is derived from an EMBL/GenBank/DDBJ whole genome shotgun (WGS) entry which is preliminary data.</text>
</comment>
<dbReference type="InterPro" id="IPR003598">
    <property type="entry name" value="Ig_sub2"/>
</dbReference>
<evidence type="ECO:0000256" key="4">
    <source>
        <dbReference type="ARBA" id="ARBA00023319"/>
    </source>
</evidence>
<gene>
    <name evidence="8" type="ORF">CHS0354_024837</name>
</gene>
<protein>
    <recommendedName>
        <fullName evidence="7">Ig-like domain-containing protein</fullName>
    </recommendedName>
</protein>
<reference evidence="8" key="3">
    <citation type="submission" date="2023-05" db="EMBL/GenBank/DDBJ databases">
        <authorList>
            <person name="Smith C.H."/>
        </authorList>
    </citation>
    <scope>NUCLEOTIDE SEQUENCE</scope>
    <source>
        <strain evidence="8">CHS0354</strain>
        <tissue evidence="8">Mantle</tissue>
    </source>
</reference>
<dbReference type="Proteomes" id="UP001195483">
    <property type="component" value="Unassembled WGS sequence"/>
</dbReference>
<dbReference type="InterPro" id="IPR003599">
    <property type="entry name" value="Ig_sub"/>
</dbReference>
<keyword evidence="3" id="KW-0325">Glycoprotein</keyword>
<dbReference type="InterPro" id="IPR036179">
    <property type="entry name" value="Ig-like_dom_sf"/>
</dbReference>
<keyword evidence="2" id="KW-1015">Disulfide bond</keyword>
<dbReference type="InterPro" id="IPR013783">
    <property type="entry name" value="Ig-like_fold"/>
</dbReference>
<dbReference type="SMART" id="SM00408">
    <property type="entry name" value="IGc2"/>
    <property type="match status" value="1"/>
</dbReference>
<feature type="signal peptide" evidence="6">
    <location>
        <begin position="1"/>
        <end position="18"/>
    </location>
</feature>
<evidence type="ECO:0000256" key="2">
    <source>
        <dbReference type="ARBA" id="ARBA00023157"/>
    </source>
</evidence>
<dbReference type="PROSITE" id="PS50835">
    <property type="entry name" value="IG_LIKE"/>
    <property type="match status" value="3"/>
</dbReference>
<dbReference type="Gene3D" id="2.60.40.10">
    <property type="entry name" value="Immunoglobulins"/>
    <property type="match status" value="3"/>
</dbReference>
<keyword evidence="5" id="KW-0472">Membrane</keyword>
<dbReference type="AlphaFoldDB" id="A0AAE0SZN8"/>
<name>A0AAE0SZN8_9BIVA</name>
<evidence type="ECO:0000256" key="3">
    <source>
        <dbReference type="ARBA" id="ARBA00023180"/>
    </source>
</evidence>
<dbReference type="CDD" id="cd00096">
    <property type="entry name" value="Ig"/>
    <property type="match status" value="1"/>
</dbReference>
<evidence type="ECO:0000313" key="8">
    <source>
        <dbReference type="EMBL" id="KAK3601117.1"/>
    </source>
</evidence>
<organism evidence="8 9">
    <name type="scientific">Potamilus streckersoni</name>
    <dbReference type="NCBI Taxonomy" id="2493646"/>
    <lineage>
        <taxon>Eukaryota</taxon>
        <taxon>Metazoa</taxon>
        <taxon>Spiralia</taxon>
        <taxon>Lophotrochozoa</taxon>
        <taxon>Mollusca</taxon>
        <taxon>Bivalvia</taxon>
        <taxon>Autobranchia</taxon>
        <taxon>Heteroconchia</taxon>
        <taxon>Palaeoheterodonta</taxon>
        <taxon>Unionida</taxon>
        <taxon>Unionoidea</taxon>
        <taxon>Unionidae</taxon>
        <taxon>Ambleminae</taxon>
        <taxon>Lampsilini</taxon>
        <taxon>Potamilus</taxon>
    </lineage>
</organism>
<dbReference type="SUPFAM" id="SSF48726">
    <property type="entry name" value="Immunoglobulin"/>
    <property type="match status" value="3"/>
</dbReference>
<dbReference type="EMBL" id="JAEAOA010001465">
    <property type="protein sequence ID" value="KAK3601117.1"/>
    <property type="molecule type" value="Genomic_DNA"/>
</dbReference>
<feature type="transmembrane region" description="Helical" evidence="5">
    <location>
        <begin position="323"/>
        <end position="341"/>
    </location>
</feature>
<evidence type="ECO:0000313" key="9">
    <source>
        <dbReference type="Proteomes" id="UP001195483"/>
    </source>
</evidence>
<keyword evidence="4" id="KW-0393">Immunoglobulin domain</keyword>
<keyword evidence="9" id="KW-1185">Reference proteome</keyword>